<evidence type="ECO:0000313" key="4">
    <source>
        <dbReference type="Proteomes" id="UP000825729"/>
    </source>
</evidence>
<proteinExistence type="predicted"/>
<feature type="domain" description="DUF7642" evidence="2">
    <location>
        <begin position="250"/>
        <end position="347"/>
    </location>
</feature>
<keyword evidence="1" id="KW-0812">Transmembrane</keyword>
<feature type="transmembrane region" description="Helical" evidence="1">
    <location>
        <begin position="216"/>
        <end position="239"/>
    </location>
</feature>
<gene>
    <name evidence="3" type="ORF">H6P81_016929</name>
</gene>
<keyword evidence="1" id="KW-1133">Transmembrane helix</keyword>
<dbReference type="InterPro" id="IPR056059">
    <property type="entry name" value="DUF7642"/>
</dbReference>
<reference evidence="3 4" key="1">
    <citation type="submission" date="2021-07" db="EMBL/GenBank/DDBJ databases">
        <title>The Aristolochia fimbriata genome: insights into angiosperm evolution, floral development and chemical biosynthesis.</title>
        <authorList>
            <person name="Jiao Y."/>
        </authorList>
    </citation>
    <scope>NUCLEOTIDE SEQUENCE [LARGE SCALE GENOMIC DNA]</scope>
    <source>
        <strain evidence="3">IBCAS-2021</strain>
        <tissue evidence="3">Leaf</tissue>
    </source>
</reference>
<dbReference type="PANTHER" id="PTHR35410:SF2">
    <property type="entry name" value="OS02G0640200 PROTEIN"/>
    <property type="match status" value="1"/>
</dbReference>
<comment type="caution">
    <text evidence="3">The sequence shown here is derived from an EMBL/GenBank/DDBJ whole genome shotgun (WGS) entry which is preliminary data.</text>
</comment>
<evidence type="ECO:0000259" key="2">
    <source>
        <dbReference type="Pfam" id="PF24649"/>
    </source>
</evidence>
<name>A0AAV7DWQ7_ARIFI</name>
<dbReference type="Pfam" id="PF24649">
    <property type="entry name" value="DUF7642"/>
    <property type="match status" value="1"/>
</dbReference>
<sequence length="432" mass="47929">MKMIIPPDRSQAFVAQSGISIKRSVDNAPVSLTTGLRAIWNSIAAKRGFWDFTRPPCFHFLGQLRKIEKLDPLSLVMNGITEHDGVNPGSKHCPLTRLHVREPIVSRGGIFVFSDSREWPKSLLTFILLNVGKALKNDGWFCCRNSSAKSACSLLSASNGMLTGSTVGLQEQYESHVSLADHISESDDEEAADSTKILYSASFNELCSCHVQYDTVIWVLISLLLVLAWGIGIIMLLCLPVRRYLLRKVILSRKLYVTPNEIVYKVTKPSFLPFMRLRKIEKLVPLHLVIDVIIEQGCLQSIYGIHTFRVESVARGKAAHVDELQVQGLSDPQLLKKVILAEASKIIQETGKIWKPTIYGNEGATPRKVVRSLAGVPSFSKAPSSKEGMNAQWYSSPVARSIVPHDVLFGKLEEVKQSVQRIELLVGGSQIS</sequence>
<keyword evidence="1" id="KW-0472">Membrane</keyword>
<protein>
    <recommendedName>
        <fullName evidence="2">DUF7642 domain-containing protein</fullName>
    </recommendedName>
</protein>
<accession>A0AAV7DWQ7</accession>
<dbReference type="PANTHER" id="PTHR35410">
    <property type="entry name" value="EXPRESSED PROTEIN"/>
    <property type="match status" value="1"/>
</dbReference>
<dbReference type="Proteomes" id="UP000825729">
    <property type="component" value="Unassembled WGS sequence"/>
</dbReference>
<keyword evidence="4" id="KW-1185">Reference proteome</keyword>
<organism evidence="3 4">
    <name type="scientific">Aristolochia fimbriata</name>
    <name type="common">White veined hardy Dutchman's pipe vine</name>
    <dbReference type="NCBI Taxonomy" id="158543"/>
    <lineage>
        <taxon>Eukaryota</taxon>
        <taxon>Viridiplantae</taxon>
        <taxon>Streptophyta</taxon>
        <taxon>Embryophyta</taxon>
        <taxon>Tracheophyta</taxon>
        <taxon>Spermatophyta</taxon>
        <taxon>Magnoliopsida</taxon>
        <taxon>Magnoliidae</taxon>
        <taxon>Piperales</taxon>
        <taxon>Aristolochiaceae</taxon>
        <taxon>Aristolochia</taxon>
    </lineage>
</organism>
<dbReference type="AlphaFoldDB" id="A0AAV7DWQ7"/>
<dbReference type="EMBL" id="JAINDJ010000007">
    <property type="protein sequence ID" value="KAG9441075.1"/>
    <property type="molecule type" value="Genomic_DNA"/>
</dbReference>
<evidence type="ECO:0000256" key="1">
    <source>
        <dbReference type="SAM" id="Phobius"/>
    </source>
</evidence>
<evidence type="ECO:0000313" key="3">
    <source>
        <dbReference type="EMBL" id="KAG9441075.1"/>
    </source>
</evidence>